<protein>
    <submittedName>
        <fullName evidence="1">Uncharacterized protein</fullName>
    </submittedName>
</protein>
<organism evidence="1 2">
    <name type="scientific">Frigoriglobus tundricola</name>
    <dbReference type="NCBI Taxonomy" id="2774151"/>
    <lineage>
        <taxon>Bacteria</taxon>
        <taxon>Pseudomonadati</taxon>
        <taxon>Planctomycetota</taxon>
        <taxon>Planctomycetia</taxon>
        <taxon>Gemmatales</taxon>
        <taxon>Gemmataceae</taxon>
        <taxon>Frigoriglobus</taxon>
    </lineage>
</organism>
<dbReference type="AlphaFoldDB" id="A0A6M5YQW7"/>
<dbReference type="RefSeq" id="WP_261361928.1">
    <property type="nucleotide sequence ID" value="NZ_CP053452.2"/>
</dbReference>
<dbReference type="EMBL" id="CP053452">
    <property type="protein sequence ID" value="QJW95641.1"/>
    <property type="molecule type" value="Genomic_DNA"/>
</dbReference>
<dbReference type="KEGG" id="ftj:FTUN_3195"/>
<evidence type="ECO:0000313" key="2">
    <source>
        <dbReference type="Proteomes" id="UP000503447"/>
    </source>
</evidence>
<keyword evidence="2" id="KW-1185">Reference proteome</keyword>
<reference evidence="2" key="1">
    <citation type="submission" date="2020-05" db="EMBL/GenBank/DDBJ databases">
        <title>Frigoriglobus tundricola gen. nov., sp. nov., a psychrotolerant cellulolytic planctomycete of the family Gemmataceae with two divergent copies of 16S rRNA gene.</title>
        <authorList>
            <person name="Kulichevskaya I.S."/>
            <person name="Ivanova A.A."/>
            <person name="Naumoff D.G."/>
            <person name="Beletsky A.V."/>
            <person name="Rijpstra W.I.C."/>
            <person name="Sinninghe Damste J.S."/>
            <person name="Mardanov A.V."/>
            <person name="Ravin N.V."/>
            <person name="Dedysh S.N."/>
        </authorList>
    </citation>
    <scope>NUCLEOTIDE SEQUENCE [LARGE SCALE GENOMIC DNA]</scope>
    <source>
        <strain evidence="2">PL17</strain>
    </source>
</reference>
<dbReference type="Proteomes" id="UP000503447">
    <property type="component" value="Chromosome"/>
</dbReference>
<gene>
    <name evidence="1" type="ORF">FTUN_3195</name>
</gene>
<evidence type="ECO:0000313" key="1">
    <source>
        <dbReference type="EMBL" id="QJW95641.1"/>
    </source>
</evidence>
<proteinExistence type="predicted"/>
<sequence>MRPEGRAGRGARAYRRVVACVAGEAGTLAARLWAVWQRVAPWVK</sequence>
<accession>A0A6M5YQW7</accession>
<name>A0A6M5YQW7_9BACT</name>